<dbReference type="NCBIfam" id="TIGR00093">
    <property type="entry name" value="pseudouridine synthase"/>
    <property type="match status" value="1"/>
</dbReference>
<dbReference type="EC" id="5.4.99.-" evidence="5"/>
<dbReference type="InterPro" id="IPR020094">
    <property type="entry name" value="TruA/RsuA/RluB/E/F_N"/>
</dbReference>
<reference evidence="7" key="1">
    <citation type="submission" date="2013-06" db="EMBL/GenBank/DDBJ databases">
        <authorList>
            <person name="Weinstock G."/>
            <person name="Sodergren E."/>
            <person name="Clifton S."/>
            <person name="Fulton L."/>
            <person name="Fulton B."/>
            <person name="Courtney L."/>
            <person name="Fronick C."/>
            <person name="Harrison M."/>
            <person name="Strong C."/>
            <person name="Farmer C."/>
            <person name="Delahaunty K."/>
            <person name="Markovic C."/>
            <person name="Hall O."/>
            <person name="Minx P."/>
            <person name="Tomlinson C."/>
            <person name="Mitreva M."/>
            <person name="Nelson J."/>
            <person name="Hou S."/>
            <person name="Wollam A."/>
            <person name="Pepin K.H."/>
            <person name="Johnson M."/>
            <person name="Bhonagiri V."/>
            <person name="Nash W.E."/>
            <person name="Warren W."/>
            <person name="Chinwalla A."/>
            <person name="Mardis E.R."/>
            <person name="Wilson R.K."/>
        </authorList>
    </citation>
    <scope>NUCLEOTIDE SEQUENCE [LARGE SCALE GENOMIC DNA]</scope>
    <source>
        <strain evidence="7">ATCC 49176</strain>
    </source>
</reference>
<dbReference type="RefSeq" id="WP_023391598.1">
    <property type="nucleotide sequence ID" value="NZ_KI535340.1"/>
</dbReference>
<dbReference type="PANTHER" id="PTHR47683:SF4">
    <property type="entry name" value="PSEUDOURIDINE SYNTHASE"/>
    <property type="match status" value="1"/>
</dbReference>
<dbReference type="FunFam" id="3.30.70.1560:FF:000001">
    <property type="entry name" value="Pseudouridine synthase"/>
    <property type="match status" value="1"/>
</dbReference>
<dbReference type="InterPro" id="IPR000748">
    <property type="entry name" value="PsdUridine_synth_RsuA/RluB/E/F"/>
</dbReference>
<evidence type="ECO:0000313" key="7">
    <source>
        <dbReference type="EMBL" id="ESK65675.1"/>
    </source>
</evidence>
<dbReference type="PANTHER" id="PTHR47683">
    <property type="entry name" value="PSEUDOURIDINE SYNTHASE FAMILY PROTEIN-RELATED"/>
    <property type="match status" value="1"/>
</dbReference>
<dbReference type="SUPFAM" id="SSF55120">
    <property type="entry name" value="Pseudouridine synthase"/>
    <property type="match status" value="1"/>
</dbReference>
<dbReference type="GO" id="GO:0005829">
    <property type="term" value="C:cytosol"/>
    <property type="evidence" value="ECO:0007669"/>
    <property type="project" value="UniProtKB-ARBA"/>
</dbReference>
<keyword evidence="3 5" id="KW-0413">Isomerase</keyword>
<dbReference type="PROSITE" id="PS50889">
    <property type="entry name" value="S4"/>
    <property type="match status" value="1"/>
</dbReference>
<evidence type="ECO:0000256" key="2">
    <source>
        <dbReference type="ARBA" id="ARBA00022884"/>
    </source>
</evidence>
<sequence length="238" mass="26804">MRLDQVMNQAGLGSRNQVKRLLKSCQVQVDGQVERRPNRNVDPGLQEIKVQGRILTQPAETYWLLHKPQGVLTAVTDDRFTTVIDCLAPQDQAPGLYPVGRLDRSTTGLVFLTTNGPLGYRMLHPQYHVEKEYQVVVNGPLTQDHVASFAQGILIDQNRPCAPAHLVIEASGPQESRARLTIREGKFHQVKKMFLSVGVKVTQLHRLRMGHLVLDQDLAPGAYRPLKPEELDQLKHYL</sequence>
<dbReference type="InterPro" id="IPR050343">
    <property type="entry name" value="RsuA_PseudoU_synthase"/>
</dbReference>
<evidence type="ECO:0000256" key="1">
    <source>
        <dbReference type="ARBA" id="ARBA00008348"/>
    </source>
</evidence>
<protein>
    <recommendedName>
        <fullName evidence="5">Pseudouridine synthase</fullName>
        <ecNumber evidence="5">5.4.99.-</ecNumber>
    </recommendedName>
</protein>
<dbReference type="EMBL" id="ACIN03000006">
    <property type="protein sequence ID" value="ESK65675.1"/>
    <property type="molecule type" value="Genomic_DNA"/>
</dbReference>
<dbReference type="GeneID" id="84817496"/>
<dbReference type="Gene3D" id="3.10.290.10">
    <property type="entry name" value="RNA-binding S4 domain"/>
    <property type="match status" value="1"/>
</dbReference>
<dbReference type="STRING" id="592010.GCWU000182_000950"/>
<dbReference type="Pfam" id="PF00849">
    <property type="entry name" value="PseudoU_synth_2"/>
    <property type="match status" value="1"/>
</dbReference>
<evidence type="ECO:0000256" key="4">
    <source>
        <dbReference type="PROSITE-ProRule" id="PRU00182"/>
    </source>
</evidence>
<dbReference type="InterPro" id="IPR002942">
    <property type="entry name" value="S4_RNA-bd"/>
</dbReference>
<dbReference type="AlphaFoldDB" id="W1Q3B3"/>
<dbReference type="GO" id="GO:0000455">
    <property type="term" value="P:enzyme-directed rRNA pseudouridine synthesis"/>
    <property type="evidence" value="ECO:0007669"/>
    <property type="project" value="UniProtKB-ARBA"/>
</dbReference>
<keyword evidence="8" id="KW-1185">Reference proteome</keyword>
<dbReference type="SMART" id="SM00363">
    <property type="entry name" value="S4"/>
    <property type="match status" value="1"/>
</dbReference>
<dbReference type="eggNOG" id="COG1187">
    <property type="taxonomic scope" value="Bacteria"/>
</dbReference>
<gene>
    <name evidence="7" type="ORF">GCWU000182_000950</name>
</gene>
<dbReference type="CDD" id="cd02553">
    <property type="entry name" value="PseudoU_synth_RsuA"/>
    <property type="match status" value="1"/>
</dbReference>
<comment type="caution">
    <text evidence="7">The sequence shown here is derived from an EMBL/GenBank/DDBJ whole genome shotgun (WGS) entry which is preliminary data.</text>
</comment>
<feature type="domain" description="RNA-binding S4" evidence="6">
    <location>
        <begin position="1"/>
        <end position="60"/>
    </location>
</feature>
<dbReference type="Proteomes" id="UP000019050">
    <property type="component" value="Unassembled WGS sequence"/>
</dbReference>
<organism evidence="7 8">
    <name type="scientific">Abiotrophia defectiva ATCC 49176</name>
    <dbReference type="NCBI Taxonomy" id="592010"/>
    <lineage>
        <taxon>Bacteria</taxon>
        <taxon>Bacillati</taxon>
        <taxon>Bacillota</taxon>
        <taxon>Bacilli</taxon>
        <taxon>Lactobacillales</taxon>
        <taxon>Aerococcaceae</taxon>
        <taxon>Abiotrophia</taxon>
    </lineage>
</organism>
<dbReference type="GO" id="GO:0120159">
    <property type="term" value="F:rRNA pseudouridine synthase activity"/>
    <property type="evidence" value="ECO:0007669"/>
    <property type="project" value="UniProtKB-ARBA"/>
</dbReference>
<dbReference type="GO" id="GO:0003723">
    <property type="term" value="F:RNA binding"/>
    <property type="evidence" value="ECO:0007669"/>
    <property type="project" value="UniProtKB-KW"/>
</dbReference>
<dbReference type="SUPFAM" id="SSF55174">
    <property type="entry name" value="Alpha-L RNA-binding motif"/>
    <property type="match status" value="1"/>
</dbReference>
<evidence type="ECO:0000313" key="8">
    <source>
        <dbReference type="Proteomes" id="UP000019050"/>
    </source>
</evidence>
<dbReference type="Gene3D" id="3.30.70.580">
    <property type="entry name" value="Pseudouridine synthase I, catalytic domain, N-terminal subdomain"/>
    <property type="match status" value="1"/>
</dbReference>
<accession>W1Q3B3</accession>
<dbReference type="OrthoDB" id="9807213at2"/>
<comment type="similarity">
    <text evidence="1 5">Belongs to the pseudouridine synthase RsuA family.</text>
</comment>
<evidence type="ECO:0000259" key="6">
    <source>
        <dbReference type="SMART" id="SM00363"/>
    </source>
</evidence>
<dbReference type="Pfam" id="PF01479">
    <property type="entry name" value="S4"/>
    <property type="match status" value="1"/>
</dbReference>
<proteinExistence type="inferred from homology"/>
<dbReference type="InterPro" id="IPR018496">
    <property type="entry name" value="PsdUridine_synth_RsuA/RluB_CS"/>
</dbReference>
<dbReference type="InterPro" id="IPR006145">
    <property type="entry name" value="PsdUridine_synth_RsuA/RluA"/>
</dbReference>
<evidence type="ECO:0000256" key="5">
    <source>
        <dbReference type="RuleBase" id="RU003887"/>
    </source>
</evidence>
<dbReference type="InterPro" id="IPR042092">
    <property type="entry name" value="PsdUridine_s_RsuA/RluB/E/F_cat"/>
</dbReference>
<evidence type="ECO:0000256" key="3">
    <source>
        <dbReference type="ARBA" id="ARBA00023235"/>
    </source>
</evidence>
<dbReference type="InterPro" id="IPR036986">
    <property type="entry name" value="S4_RNA-bd_sf"/>
</dbReference>
<dbReference type="HOGENOM" id="CLU_024979_1_2_9"/>
<dbReference type="Gene3D" id="3.30.70.1560">
    <property type="entry name" value="Alpha-L RNA-binding motif"/>
    <property type="match status" value="1"/>
</dbReference>
<name>W1Q3B3_ABIDE</name>
<dbReference type="CDD" id="cd00165">
    <property type="entry name" value="S4"/>
    <property type="match status" value="1"/>
</dbReference>
<keyword evidence="2 4" id="KW-0694">RNA-binding</keyword>
<dbReference type="PROSITE" id="PS01149">
    <property type="entry name" value="PSI_RSU"/>
    <property type="match status" value="1"/>
</dbReference>
<dbReference type="InterPro" id="IPR020103">
    <property type="entry name" value="PsdUridine_synth_cat_dom_sf"/>
</dbReference>